<gene>
    <name evidence="1" type="ORF">GN244_ATG17215</name>
</gene>
<protein>
    <submittedName>
        <fullName evidence="1">Uncharacterized protein</fullName>
    </submittedName>
</protein>
<accession>A0A833RQY6</accession>
<sequence>MQMIRTTFTLAKERTVEECEEVNVAADDGAVMQSYHWRKRNNLLSLNRQDEWLVVTDDVMHE</sequence>
<reference evidence="1" key="1">
    <citation type="submission" date="2020-04" db="EMBL/GenBank/DDBJ databases">
        <title>Hybrid Assembly of Korean Phytophthora infestans isolates.</title>
        <authorList>
            <person name="Prokchorchik M."/>
            <person name="Lee Y."/>
            <person name="Seo J."/>
            <person name="Cho J.-H."/>
            <person name="Park Y.-E."/>
            <person name="Jang D.-C."/>
            <person name="Im J.-S."/>
            <person name="Choi J.-G."/>
            <person name="Park H.-J."/>
            <person name="Lee G.-B."/>
            <person name="Lee Y.-G."/>
            <person name="Hong S.-Y."/>
            <person name="Cho K."/>
            <person name="Sohn K.H."/>
        </authorList>
    </citation>
    <scope>NUCLEOTIDE SEQUENCE</scope>
    <source>
        <strain evidence="1">KR_1_A1</strain>
    </source>
</reference>
<proteinExistence type="predicted"/>
<evidence type="ECO:0000313" key="1">
    <source>
        <dbReference type="EMBL" id="KAF4030972.1"/>
    </source>
</evidence>
<organism evidence="1 2">
    <name type="scientific">Phytophthora infestans</name>
    <name type="common">Potato late blight agent</name>
    <name type="synonym">Botrytis infestans</name>
    <dbReference type="NCBI Taxonomy" id="4787"/>
    <lineage>
        <taxon>Eukaryota</taxon>
        <taxon>Sar</taxon>
        <taxon>Stramenopiles</taxon>
        <taxon>Oomycota</taxon>
        <taxon>Peronosporomycetes</taxon>
        <taxon>Peronosporales</taxon>
        <taxon>Peronosporaceae</taxon>
        <taxon>Phytophthora</taxon>
    </lineage>
</organism>
<dbReference type="AlphaFoldDB" id="A0A833RQY6"/>
<name>A0A833RQY6_PHYIN</name>
<dbReference type="EMBL" id="WSZM01000605">
    <property type="protein sequence ID" value="KAF4030972.1"/>
    <property type="molecule type" value="Genomic_DNA"/>
</dbReference>
<comment type="caution">
    <text evidence="1">The sequence shown here is derived from an EMBL/GenBank/DDBJ whole genome shotgun (WGS) entry which is preliminary data.</text>
</comment>
<dbReference type="Proteomes" id="UP000602510">
    <property type="component" value="Unassembled WGS sequence"/>
</dbReference>
<keyword evidence="2" id="KW-1185">Reference proteome</keyword>
<evidence type="ECO:0000313" key="2">
    <source>
        <dbReference type="Proteomes" id="UP000602510"/>
    </source>
</evidence>